<accession>A0ABS7U920</accession>
<dbReference type="InterPro" id="IPR002347">
    <property type="entry name" value="SDR_fam"/>
</dbReference>
<dbReference type="Pfam" id="PF13561">
    <property type="entry name" value="adh_short_C2"/>
    <property type="match status" value="1"/>
</dbReference>
<keyword evidence="3" id="KW-1185">Reference proteome</keyword>
<reference evidence="2 3" key="1">
    <citation type="submission" date="2021-09" db="EMBL/GenBank/DDBJ databases">
        <title>Whole genome sequence of Nocardioides sp. GBK3QG-3.</title>
        <authorList>
            <person name="Tuo L."/>
        </authorList>
    </citation>
    <scope>NUCLEOTIDE SEQUENCE [LARGE SCALE GENOMIC DNA]</scope>
    <source>
        <strain evidence="2 3">GBK3QG-3</strain>
    </source>
</reference>
<dbReference type="PRINTS" id="PR00081">
    <property type="entry name" value="GDHRDH"/>
</dbReference>
<evidence type="ECO:0000313" key="3">
    <source>
        <dbReference type="Proteomes" id="UP000780875"/>
    </source>
</evidence>
<dbReference type="InterPro" id="IPR036291">
    <property type="entry name" value="NAD(P)-bd_dom_sf"/>
</dbReference>
<proteinExistence type="inferred from homology"/>
<dbReference type="EMBL" id="JAIQZJ010000001">
    <property type="protein sequence ID" value="MBZ5737471.1"/>
    <property type="molecule type" value="Genomic_DNA"/>
</dbReference>
<dbReference type="Proteomes" id="UP000780875">
    <property type="component" value="Unassembled WGS sequence"/>
</dbReference>
<protein>
    <submittedName>
        <fullName evidence="2">SDR family oxidoreductase</fullName>
    </submittedName>
</protein>
<dbReference type="CDD" id="cd05233">
    <property type="entry name" value="SDR_c"/>
    <property type="match status" value="1"/>
</dbReference>
<evidence type="ECO:0000313" key="2">
    <source>
        <dbReference type="EMBL" id="MBZ5737471.1"/>
    </source>
</evidence>
<gene>
    <name evidence="2" type="ORF">K8U61_04800</name>
</gene>
<comment type="similarity">
    <text evidence="1">Belongs to the short-chain dehydrogenases/reductases (SDR) family.</text>
</comment>
<comment type="caution">
    <text evidence="2">The sequence shown here is derived from an EMBL/GenBank/DDBJ whole genome shotgun (WGS) entry which is preliminary data.</text>
</comment>
<organism evidence="2 3">
    <name type="scientific">Nocardioides mangrovi</name>
    <dbReference type="NCBI Taxonomy" id="2874580"/>
    <lineage>
        <taxon>Bacteria</taxon>
        <taxon>Bacillati</taxon>
        <taxon>Actinomycetota</taxon>
        <taxon>Actinomycetes</taxon>
        <taxon>Propionibacteriales</taxon>
        <taxon>Nocardioidaceae</taxon>
        <taxon>Nocardioides</taxon>
    </lineage>
</organism>
<name>A0ABS7U920_9ACTN</name>
<dbReference type="PANTHER" id="PTHR42760">
    <property type="entry name" value="SHORT-CHAIN DEHYDROGENASES/REDUCTASES FAMILY MEMBER"/>
    <property type="match status" value="1"/>
</dbReference>
<evidence type="ECO:0000256" key="1">
    <source>
        <dbReference type="ARBA" id="ARBA00006484"/>
    </source>
</evidence>
<dbReference type="PRINTS" id="PR00080">
    <property type="entry name" value="SDRFAMILY"/>
</dbReference>
<dbReference type="SUPFAM" id="SSF51735">
    <property type="entry name" value="NAD(P)-binding Rossmann-fold domains"/>
    <property type="match status" value="1"/>
</dbReference>
<dbReference type="Gene3D" id="3.40.50.720">
    <property type="entry name" value="NAD(P)-binding Rossmann-like Domain"/>
    <property type="match status" value="1"/>
</dbReference>
<dbReference type="RefSeq" id="WP_224121821.1">
    <property type="nucleotide sequence ID" value="NZ_JAIQZJ010000001.1"/>
</dbReference>
<sequence length="258" mass="25689">MDLGLTGTTVVVTGAGRGIGLATVRAFVREGARVVAGSRTATDDLTALAEDGVEIVVVDLASPDGPAELVAAAGPDLGALVDNVGFVHPRPDGFTSVTDEMWEQTLGLDLLSHVRTLRAALPVMVARGGGSIVTIGSVNAALPDPLVVDYSAAKAAQVSLTKAIAQEYGARGVRANSINPGPVATDLWLGAGGVADVVGAATGQDPAAVQQGAAGASATGRFTRPEEVADLAVVLASGRWPNLTGAGVTIDGGLVPTL</sequence>